<sequence>MNEVAERILQILIGRFRNNPDNFNLESELGLKDPITEVSLNDNQKEIVKARLLDAIRYKESHDGATLVPISLISDPRLHEEWYDQWLESNNDDVGSYYWKRLEEYLSTELSRKYGPESAGKVVRSIDEATKGIMSKLADPGREEFSYKGLVVGYVQSGKTANFTALIAKAVDSGYKFIVVLSGIHSVLRRQTQIRLDKELTGMNDLNLDQSFIDEPSDAKRWNRITTARLRRSASRTGQIKLKDLGEFDTVNVDPFDSYCRRSSPTIAIIKKNVSVLTKLLDYILQSSEESRKEMPLLIIDDEADQASVDGNANDPDSDPTRTNEKIRELLSLFSRKAYVGYTATPFANALIDMNTEHEMLEDDLYPRNFIVSLTEPEGYFGTRLIFQSDLSECFVNPIDNEGLELIQTNEMTHFLSVSIDEFLIACAIRNLRGDRVKPMSMLVHISHLTAIHNALQRIITDYVEIVKGRYNNLRTAQDLKNQYNEVYNTYNTDCQKIRNELDVELVVPSFEEIWSELRSVLDAVQVLELNSSSDDRLNYSEEGELKVIAIGGNQLSRGLTLEGLLISYYLRDSRQYDTLLQMGRWFGYRMGYEDLTRVHTTETIWESFEHLALVEDELRSEIFRYEEETDPPVTPADLAVAIRAHRRLNVTARNKMGAARLRQSSYSNSLNQTHWLPLDNPDRLRSNYNLGESFINGLNGTVGFTNVDNSGVYLLNSKIDGERVLTEFLTRYSFISKEETGGPGLDSRNLLEYIYRRLDDGELANWSIAVVGNANPRGHNNTINYGSLEINPIQRSRKFTDRGYNIGVLTEPNHITIDLDESEERQPSNPLLLLYLIWKDSTATVQHEDPVYGQRVNLYYGVDSDKVDVLGIAVILPRSRYEHDSYIGQ</sequence>
<reference evidence="2 3" key="1">
    <citation type="submission" date="2020-08" db="EMBL/GenBank/DDBJ databases">
        <title>Arenibacter gaetbuli sp. nov., isolated from a sand dune.</title>
        <authorList>
            <person name="Park S."/>
            <person name="Yoon J.-H."/>
        </authorList>
    </citation>
    <scope>NUCLEOTIDE SEQUENCE [LARGE SCALE GENOMIC DNA]</scope>
    <source>
        <strain evidence="2 3">BSSL-BM3</strain>
    </source>
</reference>
<feature type="domain" description="Putative endonuclease Z1" evidence="1">
    <location>
        <begin position="417"/>
        <end position="647"/>
    </location>
</feature>
<accession>A0ABR7QTD1</accession>
<gene>
    <name evidence="2" type="ORF">H4O18_20750</name>
</gene>
<comment type="caution">
    <text evidence="2">The sequence shown here is derived from an EMBL/GenBank/DDBJ whole genome shotgun (WGS) entry which is preliminary data.</text>
</comment>
<evidence type="ECO:0000313" key="3">
    <source>
        <dbReference type="Proteomes" id="UP000618952"/>
    </source>
</evidence>
<dbReference type="RefSeq" id="WP_187588251.1">
    <property type="nucleotide sequence ID" value="NZ_JACLHY010000035.1"/>
</dbReference>
<protein>
    <submittedName>
        <fullName evidence="2">Z1 domain-containing protein</fullName>
    </submittedName>
</protein>
<evidence type="ECO:0000259" key="1">
    <source>
        <dbReference type="Pfam" id="PF10593"/>
    </source>
</evidence>
<dbReference type="Proteomes" id="UP000618952">
    <property type="component" value="Unassembled WGS sequence"/>
</dbReference>
<dbReference type="InterPro" id="IPR018310">
    <property type="entry name" value="Put_endonuclease_Z1-dom"/>
</dbReference>
<organism evidence="2 3">
    <name type="scientific">Arenibacter arenosicollis</name>
    <dbReference type="NCBI Taxonomy" id="2762274"/>
    <lineage>
        <taxon>Bacteria</taxon>
        <taxon>Pseudomonadati</taxon>
        <taxon>Bacteroidota</taxon>
        <taxon>Flavobacteriia</taxon>
        <taxon>Flavobacteriales</taxon>
        <taxon>Flavobacteriaceae</taxon>
        <taxon>Arenibacter</taxon>
    </lineage>
</organism>
<dbReference type="Pfam" id="PF10593">
    <property type="entry name" value="Z1"/>
    <property type="match status" value="1"/>
</dbReference>
<proteinExistence type="predicted"/>
<evidence type="ECO:0000313" key="2">
    <source>
        <dbReference type="EMBL" id="MBC8770436.1"/>
    </source>
</evidence>
<dbReference type="EMBL" id="JACLHY010000035">
    <property type="protein sequence ID" value="MBC8770436.1"/>
    <property type="molecule type" value="Genomic_DNA"/>
</dbReference>
<name>A0ABR7QTD1_9FLAO</name>
<keyword evidence="3" id="KW-1185">Reference proteome</keyword>